<feature type="region of interest" description="Disordered" evidence="1">
    <location>
        <begin position="1"/>
        <end position="21"/>
    </location>
</feature>
<dbReference type="AlphaFoldDB" id="A0AAD4VE60"/>
<name>A0AAD4VE60_PRUDU</name>
<dbReference type="EMBL" id="JAJFAZ020000006">
    <property type="protein sequence ID" value="KAI5323253.1"/>
    <property type="molecule type" value="Genomic_DNA"/>
</dbReference>
<dbReference type="Pfam" id="PF14223">
    <property type="entry name" value="Retrotran_gag_2"/>
    <property type="match status" value="1"/>
</dbReference>
<accession>A0AAD4VE60</accession>
<comment type="caution">
    <text evidence="2">The sequence shown here is derived from an EMBL/GenBank/DDBJ whole genome shotgun (WGS) entry which is preliminary data.</text>
</comment>
<organism evidence="2 3">
    <name type="scientific">Prunus dulcis</name>
    <name type="common">Almond</name>
    <name type="synonym">Amygdalus dulcis</name>
    <dbReference type="NCBI Taxonomy" id="3755"/>
    <lineage>
        <taxon>Eukaryota</taxon>
        <taxon>Viridiplantae</taxon>
        <taxon>Streptophyta</taxon>
        <taxon>Embryophyta</taxon>
        <taxon>Tracheophyta</taxon>
        <taxon>Spermatophyta</taxon>
        <taxon>Magnoliopsida</taxon>
        <taxon>eudicotyledons</taxon>
        <taxon>Gunneridae</taxon>
        <taxon>Pentapetalae</taxon>
        <taxon>rosids</taxon>
        <taxon>fabids</taxon>
        <taxon>Rosales</taxon>
        <taxon>Rosaceae</taxon>
        <taxon>Amygdaloideae</taxon>
        <taxon>Amygdaleae</taxon>
        <taxon>Prunus</taxon>
    </lineage>
</organism>
<evidence type="ECO:0000256" key="1">
    <source>
        <dbReference type="SAM" id="MobiDB-lite"/>
    </source>
</evidence>
<dbReference type="Proteomes" id="UP001054821">
    <property type="component" value="Chromosome 6"/>
</dbReference>
<proteinExistence type="predicted"/>
<sequence>MSDIDYAITQDEPTRPVVNSPTEVKRVHEGWRMANKVCRLVMKKTITEAIFGGVPETKSAKQFMESIERKFKESGKAEMKILMSRLANTKYEGGGNVREHIPGSALP</sequence>
<gene>
    <name evidence="2" type="ORF">L3X38_032325</name>
</gene>
<keyword evidence="3" id="KW-1185">Reference proteome</keyword>
<reference evidence="2 3" key="1">
    <citation type="journal article" date="2022" name="G3 (Bethesda)">
        <title>Whole-genome sequence and methylome profiling of the almond [Prunus dulcis (Mill.) D.A. Webb] cultivar 'Nonpareil'.</title>
        <authorList>
            <person name="D'Amico-Willman K.M."/>
            <person name="Ouma W.Z."/>
            <person name="Meulia T."/>
            <person name="Sideli G.M."/>
            <person name="Gradziel T.M."/>
            <person name="Fresnedo-Ramirez J."/>
        </authorList>
    </citation>
    <scope>NUCLEOTIDE SEQUENCE [LARGE SCALE GENOMIC DNA]</scope>
    <source>
        <strain evidence="2">Clone GOH B32 T37-40</strain>
    </source>
</reference>
<evidence type="ECO:0000313" key="3">
    <source>
        <dbReference type="Proteomes" id="UP001054821"/>
    </source>
</evidence>
<evidence type="ECO:0000313" key="2">
    <source>
        <dbReference type="EMBL" id="KAI5323253.1"/>
    </source>
</evidence>
<protein>
    <submittedName>
        <fullName evidence="2">Uncharacterized protein</fullName>
    </submittedName>
</protein>